<evidence type="ECO:0000256" key="1">
    <source>
        <dbReference type="ARBA" id="ARBA00023002"/>
    </source>
</evidence>
<feature type="transmembrane region" description="Helical" evidence="2">
    <location>
        <begin position="18"/>
        <end position="36"/>
    </location>
</feature>
<dbReference type="EMBL" id="BARS01050951">
    <property type="protein sequence ID" value="GAG52553.1"/>
    <property type="molecule type" value="Genomic_DNA"/>
</dbReference>
<organism evidence="4">
    <name type="scientific">marine sediment metagenome</name>
    <dbReference type="NCBI Taxonomy" id="412755"/>
    <lineage>
        <taxon>unclassified sequences</taxon>
        <taxon>metagenomes</taxon>
        <taxon>ecological metagenomes</taxon>
    </lineage>
</organism>
<dbReference type="Gene3D" id="3.90.180.10">
    <property type="entry name" value="Medium-chain alcohol dehydrogenases, catalytic domain"/>
    <property type="match status" value="1"/>
</dbReference>
<evidence type="ECO:0000256" key="2">
    <source>
        <dbReference type="SAM" id="Phobius"/>
    </source>
</evidence>
<keyword evidence="2" id="KW-0472">Membrane</keyword>
<dbReference type="Gene3D" id="3.40.50.720">
    <property type="entry name" value="NAD(P)-binding Rossmann-like Domain"/>
    <property type="match status" value="1"/>
</dbReference>
<sequence>ANVCRAVKLSNIKENQNIIIIGAGNIGLCFLSYLLIKKNPHYIIAIEPQEFLREKAKEFGATEAFPPNPAKIKNFLKRRGKPSYIFDCAGNQKSILMAIDLIKKGGSIIVEGVFKGKITFPMFLLNSKEVSIKGILSHDREDILCAIDFFSQNDINPNKYISQIIPIQDIQIAFEKFLDLGQREFIKLVIEV</sequence>
<keyword evidence="2" id="KW-1133">Transmembrane helix</keyword>
<dbReference type="PANTHER" id="PTHR43401">
    <property type="entry name" value="L-THREONINE 3-DEHYDROGENASE"/>
    <property type="match status" value="1"/>
</dbReference>
<accession>X0YW75</accession>
<feature type="domain" description="Alcohol dehydrogenase-like C-terminal" evidence="3">
    <location>
        <begin position="26"/>
        <end position="151"/>
    </location>
</feature>
<dbReference type="InterPro" id="IPR050129">
    <property type="entry name" value="Zn_alcohol_dh"/>
</dbReference>
<dbReference type="SUPFAM" id="SSF51735">
    <property type="entry name" value="NAD(P)-binding Rossmann-fold domains"/>
    <property type="match status" value="1"/>
</dbReference>
<dbReference type="Pfam" id="PF00107">
    <property type="entry name" value="ADH_zinc_N"/>
    <property type="match status" value="1"/>
</dbReference>
<dbReference type="InterPro" id="IPR036291">
    <property type="entry name" value="NAD(P)-bd_dom_sf"/>
</dbReference>
<comment type="caution">
    <text evidence="4">The sequence shown here is derived from an EMBL/GenBank/DDBJ whole genome shotgun (WGS) entry which is preliminary data.</text>
</comment>
<dbReference type="GO" id="GO:0016491">
    <property type="term" value="F:oxidoreductase activity"/>
    <property type="evidence" value="ECO:0007669"/>
    <property type="project" value="UniProtKB-KW"/>
</dbReference>
<name>X0YW75_9ZZZZ</name>
<reference evidence="4" key="1">
    <citation type="journal article" date="2014" name="Front. Microbiol.">
        <title>High frequency of phylogenetically diverse reductive dehalogenase-homologous genes in deep subseafloor sedimentary metagenomes.</title>
        <authorList>
            <person name="Kawai M."/>
            <person name="Futagami T."/>
            <person name="Toyoda A."/>
            <person name="Takaki Y."/>
            <person name="Nishi S."/>
            <person name="Hori S."/>
            <person name="Arai W."/>
            <person name="Tsubouchi T."/>
            <person name="Morono Y."/>
            <person name="Uchiyama I."/>
            <person name="Ito T."/>
            <person name="Fujiyama A."/>
            <person name="Inagaki F."/>
            <person name="Takami H."/>
        </authorList>
    </citation>
    <scope>NUCLEOTIDE SEQUENCE</scope>
    <source>
        <strain evidence="4">Expedition CK06-06</strain>
    </source>
</reference>
<keyword evidence="1" id="KW-0560">Oxidoreductase</keyword>
<evidence type="ECO:0000259" key="3">
    <source>
        <dbReference type="Pfam" id="PF00107"/>
    </source>
</evidence>
<evidence type="ECO:0000313" key="4">
    <source>
        <dbReference type="EMBL" id="GAG52553.1"/>
    </source>
</evidence>
<proteinExistence type="predicted"/>
<gene>
    <name evidence="4" type="ORF">S01H1_75975</name>
</gene>
<feature type="non-terminal residue" evidence="4">
    <location>
        <position position="1"/>
    </location>
</feature>
<protein>
    <recommendedName>
        <fullName evidence="3">Alcohol dehydrogenase-like C-terminal domain-containing protein</fullName>
    </recommendedName>
</protein>
<keyword evidence="2" id="KW-0812">Transmembrane</keyword>
<dbReference type="PANTHER" id="PTHR43401:SF2">
    <property type="entry name" value="L-THREONINE 3-DEHYDROGENASE"/>
    <property type="match status" value="1"/>
</dbReference>
<dbReference type="InterPro" id="IPR013149">
    <property type="entry name" value="ADH-like_C"/>
</dbReference>
<dbReference type="AlphaFoldDB" id="X0YW75"/>